<proteinExistence type="predicted"/>
<dbReference type="eggNOG" id="ENOG5031THU">
    <property type="taxonomic scope" value="Bacteria"/>
</dbReference>
<gene>
    <name evidence="2" type="ordered locus">CTN_1846</name>
</gene>
<sequence>MERFEGETMISNPVLGYRLDPGEPGIPYSAPASRSVLRVLSQEISNLLAFKKEALREGGYVVYSNIALDMRKRGSFLAAIAGRTQVYIYTPVSQNGEKVNDFQDRQDEIERKILELQRRLSQETDPVERERLKEDIERLKLALSVLKAGLRTPELLVGVLLDSLV</sequence>
<evidence type="ECO:0000313" key="2">
    <source>
        <dbReference type="EMBL" id="ACM24022.1"/>
    </source>
</evidence>
<dbReference type="EMBL" id="CP000916">
    <property type="protein sequence ID" value="ACM24022.1"/>
    <property type="molecule type" value="Genomic_DNA"/>
</dbReference>
<evidence type="ECO:0000313" key="3">
    <source>
        <dbReference type="Proteomes" id="UP000000445"/>
    </source>
</evidence>
<evidence type="ECO:0000256" key="1">
    <source>
        <dbReference type="SAM" id="Coils"/>
    </source>
</evidence>
<keyword evidence="1" id="KW-0175">Coiled coil</keyword>
<dbReference type="Proteomes" id="UP000000445">
    <property type="component" value="Chromosome"/>
</dbReference>
<dbReference type="HOGENOM" id="CLU_128129_0_0_0"/>
<organism evidence="2 3">
    <name type="scientific">Thermotoga neapolitana (strain ATCC 49049 / DSM 4359 / NBRC 107923 / NS-E)</name>
    <dbReference type="NCBI Taxonomy" id="309803"/>
    <lineage>
        <taxon>Bacteria</taxon>
        <taxon>Thermotogati</taxon>
        <taxon>Thermotogota</taxon>
        <taxon>Thermotogae</taxon>
        <taxon>Thermotogales</taxon>
        <taxon>Thermotogaceae</taxon>
        <taxon>Thermotoga</taxon>
    </lineage>
</organism>
<name>B9KAN9_THENN</name>
<dbReference type="AlphaFoldDB" id="B9KAN9"/>
<keyword evidence="3" id="KW-1185">Reference proteome</keyword>
<protein>
    <submittedName>
        <fullName evidence="2">Uncharacterized protein</fullName>
    </submittedName>
</protein>
<dbReference type="STRING" id="309803.CTN_1846"/>
<dbReference type="KEGG" id="tna:CTN_1846"/>
<accession>B9KAN9</accession>
<feature type="coiled-coil region" evidence="1">
    <location>
        <begin position="99"/>
        <end position="149"/>
    </location>
</feature>
<reference evidence="2 3" key="1">
    <citation type="journal article" date="2009" name="Biosci. Biotechnol. Biochem.">
        <title>WeGAS: a web-based microbial genome annotation system.</title>
        <authorList>
            <person name="Lee D."/>
            <person name="Seo H."/>
            <person name="Park C."/>
            <person name="Park K."/>
        </authorList>
    </citation>
    <scope>NUCLEOTIDE SEQUENCE [LARGE SCALE GENOMIC DNA]</scope>
    <source>
        <strain evidence="3">ATCC 49049 / DSM 4359 / NBRC 107923 / NS-E</strain>
    </source>
</reference>